<dbReference type="Proteomes" id="UP000243297">
    <property type="component" value="Unassembled WGS sequence"/>
</dbReference>
<sequence>MVLQDIVIHLHMKLTNKIICFALLSVLLVGCAKEDKKVDFSKYDNHELIVRYSELLNDNKDIRGLIQENLVSNQYTYEYDSHENDMNKLSVSDKDKGLLANLGESSTCQNIVYDNGNSISCNQEMSINKIEAIIPDFPEKETILNEINKLKTDVKFSYSLSESMTHKVYIEITAEGTEEELLSTFEVILKNLVKYENMKVEDKNIIIDTNEIDMNIALANNQLIYSVTLTMLP</sequence>
<evidence type="ECO:0000313" key="1">
    <source>
        <dbReference type="EMBL" id="SJZ42214.1"/>
    </source>
</evidence>
<accession>A0A1T4KII7</accession>
<evidence type="ECO:0000313" key="2">
    <source>
        <dbReference type="Proteomes" id="UP000243297"/>
    </source>
</evidence>
<dbReference type="EMBL" id="FUWY01000001">
    <property type="protein sequence ID" value="SJZ42214.1"/>
    <property type="molecule type" value="Genomic_DNA"/>
</dbReference>
<protein>
    <submittedName>
        <fullName evidence="1">Uncharacterized protein</fullName>
    </submittedName>
</protein>
<reference evidence="2" key="1">
    <citation type="submission" date="2017-02" db="EMBL/GenBank/DDBJ databases">
        <authorList>
            <person name="Varghese N."/>
            <person name="Submissions S."/>
        </authorList>
    </citation>
    <scope>NUCLEOTIDE SEQUENCE [LARGE SCALE GENOMIC DNA]</scope>
    <source>
        <strain evidence="2">ATCC 25662</strain>
    </source>
</reference>
<keyword evidence="2" id="KW-1185">Reference proteome</keyword>
<organism evidence="1 2">
    <name type="scientific">Anaerorhabdus furcosa</name>
    <dbReference type="NCBI Taxonomy" id="118967"/>
    <lineage>
        <taxon>Bacteria</taxon>
        <taxon>Bacillati</taxon>
        <taxon>Bacillota</taxon>
        <taxon>Erysipelotrichia</taxon>
        <taxon>Erysipelotrichales</taxon>
        <taxon>Erysipelotrichaceae</taxon>
        <taxon>Anaerorhabdus</taxon>
    </lineage>
</organism>
<gene>
    <name evidence="1" type="ORF">SAMN02745191_0551</name>
</gene>
<name>A0A1T4KII7_9FIRM</name>
<proteinExistence type="predicted"/>
<dbReference type="AlphaFoldDB" id="A0A1T4KII7"/>